<dbReference type="EMBL" id="LR862149">
    <property type="protein sequence ID" value="CAD1831212.1"/>
    <property type="molecule type" value="Genomic_DNA"/>
</dbReference>
<dbReference type="PANTHER" id="PTHR36766:SF64">
    <property type="entry name" value="OS12G0206100 PROTEIN"/>
    <property type="match status" value="1"/>
</dbReference>
<accession>A0A6V7PK01</accession>
<proteinExistence type="predicted"/>
<dbReference type="Gene3D" id="3.80.10.10">
    <property type="entry name" value="Ribonuclease Inhibitor"/>
    <property type="match status" value="1"/>
</dbReference>
<reference evidence="1" key="1">
    <citation type="submission" date="2020-07" db="EMBL/GenBank/DDBJ databases">
        <authorList>
            <person name="Lin J."/>
        </authorList>
    </citation>
    <scope>NUCLEOTIDE SEQUENCE</scope>
</reference>
<protein>
    <submittedName>
        <fullName evidence="1">Uncharacterized protein</fullName>
    </submittedName>
</protein>
<dbReference type="PANTHER" id="PTHR36766">
    <property type="entry name" value="PLANT BROAD-SPECTRUM MILDEW RESISTANCE PROTEIN RPW8"/>
    <property type="match status" value="1"/>
</dbReference>
<organism evidence="1">
    <name type="scientific">Ananas comosus var. bracteatus</name>
    <name type="common">red pineapple</name>
    <dbReference type="NCBI Taxonomy" id="296719"/>
    <lineage>
        <taxon>Eukaryota</taxon>
        <taxon>Viridiplantae</taxon>
        <taxon>Streptophyta</taxon>
        <taxon>Embryophyta</taxon>
        <taxon>Tracheophyta</taxon>
        <taxon>Spermatophyta</taxon>
        <taxon>Magnoliopsida</taxon>
        <taxon>Liliopsida</taxon>
        <taxon>Poales</taxon>
        <taxon>Bromeliaceae</taxon>
        <taxon>Bromelioideae</taxon>
        <taxon>Ananas</taxon>
    </lineage>
</organism>
<gene>
    <name evidence="1" type="ORF">CB5_LOCUS14423</name>
</gene>
<dbReference type="SUPFAM" id="SSF52058">
    <property type="entry name" value="L domain-like"/>
    <property type="match status" value="1"/>
</dbReference>
<name>A0A6V7PK01_ANACO</name>
<dbReference type="AlphaFoldDB" id="A0A6V7PK01"/>
<sequence>MLDAGDSIHLKGLEGDDYWLLFKRHAFRSACADDYPELQVIGRQIAKRLKGSPLGAKLPESATPPAAMLCVLRHSRITMASIMSCTDMIHELAQSVSKEECFRIESDNVRRIPSTVRHLSIDTDALLQLTSICDLKNLRTLVIFSYRHSIGSDVFKQLRSIRVLDLTRCEMEQLPKAAGELIHLRYLAFADTLKAVPSSFYRLYYLQVLDVSRSGCPLGLLKVWTS</sequence>
<evidence type="ECO:0000313" key="1">
    <source>
        <dbReference type="EMBL" id="CAD1831212.1"/>
    </source>
</evidence>
<dbReference type="InterPro" id="IPR032675">
    <property type="entry name" value="LRR_dom_sf"/>
</dbReference>